<accession>A0AAU9XHC8</accession>
<evidence type="ECO:0000313" key="1">
    <source>
        <dbReference type="EMBL" id="CAH3146004.1"/>
    </source>
</evidence>
<dbReference type="NCBIfam" id="NF040941">
    <property type="entry name" value="GGGWT_bact"/>
    <property type="match status" value="1"/>
</dbReference>
<dbReference type="SUPFAM" id="SSF56496">
    <property type="entry name" value="Fibrinogen C-terminal domain-like"/>
    <property type="match status" value="1"/>
</dbReference>
<feature type="non-terminal residue" evidence="1">
    <location>
        <position position="1"/>
    </location>
</feature>
<evidence type="ECO:0008006" key="3">
    <source>
        <dbReference type="Google" id="ProtNLM"/>
    </source>
</evidence>
<dbReference type="InterPro" id="IPR036056">
    <property type="entry name" value="Fibrinogen-like_C"/>
</dbReference>
<name>A0AAU9XHC8_9CNID</name>
<protein>
    <recommendedName>
        <fullName evidence="3">Fibrinogen C-terminal domain-containing protein</fullName>
    </recommendedName>
</protein>
<dbReference type="AlphaFoldDB" id="A0AAU9XHC8"/>
<organism evidence="1 2">
    <name type="scientific">Pocillopora meandrina</name>
    <dbReference type="NCBI Taxonomy" id="46732"/>
    <lineage>
        <taxon>Eukaryota</taxon>
        <taxon>Metazoa</taxon>
        <taxon>Cnidaria</taxon>
        <taxon>Anthozoa</taxon>
        <taxon>Hexacorallia</taxon>
        <taxon>Scleractinia</taxon>
        <taxon>Astrocoeniina</taxon>
        <taxon>Pocilloporidae</taxon>
        <taxon>Pocillopora</taxon>
    </lineage>
</organism>
<dbReference type="EMBL" id="CALNXJ010000041">
    <property type="protein sequence ID" value="CAH3146004.1"/>
    <property type="molecule type" value="Genomic_DNA"/>
</dbReference>
<sequence length="208" mass="23399">KSGIYQVAADGTDIISIFCDQTNQGGGWTMVFKLVAGVSADIARLWSSGDPLNENNAEVLNTTSTPKEHYKNRMIRNWNTLGLKEVRVVLYKNNSEALSITFNADGTDNMNWFAKNRLTESPWTDLGSEPQNIFSNIGPHAHLGRSFHINRNYGGCPEDAGWLLVTEGKPCEYEKKLPPIVILYSKLHNYTNWNFQGKETSIDFELKP</sequence>
<reference evidence="1 2" key="1">
    <citation type="submission" date="2022-05" db="EMBL/GenBank/DDBJ databases">
        <authorList>
            <consortium name="Genoscope - CEA"/>
            <person name="William W."/>
        </authorList>
    </citation>
    <scope>NUCLEOTIDE SEQUENCE [LARGE SCALE GENOMIC DNA]</scope>
</reference>
<comment type="caution">
    <text evidence="1">The sequence shown here is derived from an EMBL/GenBank/DDBJ whole genome shotgun (WGS) entry which is preliminary data.</text>
</comment>
<gene>
    <name evidence="1" type="ORF">PMEA_00022747</name>
</gene>
<dbReference type="InterPro" id="IPR014716">
    <property type="entry name" value="Fibrinogen_a/b/g_C_1"/>
</dbReference>
<dbReference type="Proteomes" id="UP001159428">
    <property type="component" value="Unassembled WGS sequence"/>
</dbReference>
<evidence type="ECO:0000313" key="2">
    <source>
        <dbReference type="Proteomes" id="UP001159428"/>
    </source>
</evidence>
<proteinExistence type="predicted"/>
<keyword evidence="2" id="KW-1185">Reference proteome</keyword>
<dbReference type="Gene3D" id="3.90.215.10">
    <property type="entry name" value="Gamma Fibrinogen, chain A, domain 1"/>
    <property type="match status" value="1"/>
</dbReference>